<proteinExistence type="predicted"/>
<accession>A0AB36BK77</accession>
<name>A0AB36BK77_STAWA</name>
<organism evidence="2 3">
    <name type="scientific">Staphylococcus warneri</name>
    <dbReference type="NCBI Taxonomy" id="1292"/>
    <lineage>
        <taxon>Bacteria</taxon>
        <taxon>Bacillati</taxon>
        <taxon>Bacillota</taxon>
        <taxon>Bacilli</taxon>
        <taxon>Bacillales</taxon>
        <taxon>Staphylococcaceae</taxon>
        <taxon>Staphylococcus</taxon>
    </lineage>
</organism>
<reference evidence="2 3" key="1">
    <citation type="submission" date="2018-08" db="EMBL/GenBank/DDBJ databases">
        <title>Murine metabolic-syndrome-specific gut microbial biobank.</title>
        <authorList>
            <person name="Liu C."/>
        </authorList>
    </citation>
    <scope>NUCLEOTIDE SEQUENCE [LARGE SCALE GENOMIC DNA]</scope>
    <source>
        <strain evidence="2 3">1XD21-27</strain>
    </source>
</reference>
<evidence type="ECO:0000313" key="2">
    <source>
        <dbReference type="EMBL" id="NBH31814.1"/>
    </source>
</evidence>
<evidence type="ECO:0000313" key="3">
    <source>
        <dbReference type="Proteomes" id="UP000481807"/>
    </source>
</evidence>
<keyword evidence="1" id="KW-0175">Coiled coil</keyword>
<dbReference type="Proteomes" id="UP000481807">
    <property type="component" value="Unassembled WGS sequence"/>
</dbReference>
<evidence type="ECO:0000256" key="1">
    <source>
        <dbReference type="SAM" id="Coils"/>
    </source>
</evidence>
<sequence length="318" mass="37904">MANTNLDKYYEIEDMMTDFKSVKDSYLDTLKDRHDYMNEYRAEYKRLVRTLNDIKRSIKKNSDTEEERKVLLKSSKKQIDAHIEHLKELQEQNTYEDYERYIKAMELNKDKLNDNARKESIEEVRDSIKRTDLKIEELDILIDSEEDYELSEEIEDITTLISTAEDDYLSSFKEYRKACEESDEVYDAFNDIFEVLLDIGLDYESEKLSNALPDVEETRKKRPDPTELLNILKPIRSAGLLYWQSKYKNSNSYSLNKTFANEVAYSRRALLEDREYNGTKNAFERLENAYIDLKNYMYERYHELGGTPNNYHGHDSRN</sequence>
<comment type="caution">
    <text evidence="2">The sequence shown here is derived from an EMBL/GenBank/DDBJ whole genome shotgun (WGS) entry which is preliminary data.</text>
</comment>
<feature type="coiled-coil region" evidence="1">
    <location>
        <begin position="37"/>
        <end position="122"/>
    </location>
</feature>
<gene>
    <name evidence="2" type="ORF">D3Z30_12810</name>
</gene>
<protein>
    <submittedName>
        <fullName evidence="2">Uncharacterized protein</fullName>
    </submittedName>
</protein>
<dbReference type="EMBL" id="QXWP01000015">
    <property type="protein sequence ID" value="NBH31814.1"/>
    <property type="molecule type" value="Genomic_DNA"/>
</dbReference>
<dbReference type="AlphaFoldDB" id="A0AB36BK77"/>
<dbReference type="RefSeq" id="WP_154872858.1">
    <property type="nucleotide sequence ID" value="NZ_QXWP01000015.1"/>
</dbReference>